<keyword evidence="6" id="KW-0804">Transcription</keyword>
<dbReference type="GO" id="GO:0005737">
    <property type="term" value="C:cytoplasm"/>
    <property type="evidence" value="ECO:0007669"/>
    <property type="project" value="InterPro"/>
</dbReference>
<sequence length="376" mass="40594">MAAVVSGAVPGTTDGPEEGSARRCGSGRAGAASPVGAAARDERGVGDVAAPTPRSHVQTQQQQPQQQPPTASRRRHRRRPSKKKQRRWRPYLTLSWEEKKAMEERESERAARMRAEMAAKGLAVAPYNTTQFLMDEHDREEPDLEPAGSDGGGGDNDGDEDSDEGDDGGEGDDELPSRLQGGRDGFLQRDFSETYERYHVESLSAMSKGELVREYLELEKCLSRLEEENLRLRECLGERGCWRGPAVALEAKPASRHQAPLAAAAAPSSLRSPPAAEIAPVAVTQQQQQRDEQSTEGPPCAASSGGGVEDPSRGEGGSLAKSHHTHAGGAGDALGKQLVVDLQAEVERLQRENGRLAHQNELLQQQQPPPEANVME</sequence>
<feature type="compositionally biased region" description="Low complexity" evidence="8">
    <location>
        <begin position="22"/>
        <end position="38"/>
    </location>
</feature>
<keyword evidence="9" id="KW-1185">Reference proteome</keyword>
<gene>
    <name evidence="10" type="primary">LOC116944959</name>
</gene>
<feature type="region of interest" description="Disordered" evidence="8">
    <location>
        <begin position="351"/>
        <end position="376"/>
    </location>
</feature>
<dbReference type="Gene3D" id="6.10.250.2910">
    <property type="match status" value="1"/>
</dbReference>
<dbReference type="GO" id="GO:0004861">
    <property type="term" value="F:cyclin-dependent protein serine/threonine kinase inhibitor activity"/>
    <property type="evidence" value="ECO:0007669"/>
    <property type="project" value="InterPro"/>
</dbReference>
<comment type="similarity">
    <text evidence="2">Belongs to the HEXIM family.</text>
</comment>
<keyword evidence="4" id="KW-0805">Transcription regulation</keyword>
<evidence type="ECO:0000256" key="4">
    <source>
        <dbReference type="ARBA" id="ARBA00023015"/>
    </source>
</evidence>
<accession>A0AAJ7TDA3</accession>
<dbReference type="GO" id="GO:0000122">
    <property type="term" value="P:negative regulation of transcription by RNA polymerase II"/>
    <property type="evidence" value="ECO:0007669"/>
    <property type="project" value="InterPro"/>
</dbReference>
<feature type="compositionally biased region" description="Acidic residues" evidence="8">
    <location>
        <begin position="156"/>
        <end position="174"/>
    </location>
</feature>
<proteinExistence type="inferred from homology"/>
<feature type="compositionally biased region" description="Low complexity" evidence="8">
    <location>
        <begin position="256"/>
        <end position="276"/>
    </location>
</feature>
<dbReference type="GO" id="GO:0005654">
    <property type="term" value="C:nucleoplasm"/>
    <property type="evidence" value="ECO:0007669"/>
    <property type="project" value="TreeGrafter"/>
</dbReference>
<reference evidence="10" key="1">
    <citation type="submission" date="2025-08" db="UniProtKB">
        <authorList>
            <consortium name="RefSeq"/>
        </authorList>
    </citation>
    <scope>IDENTIFICATION</scope>
    <source>
        <tissue evidence="10">Sperm</tissue>
    </source>
</reference>
<evidence type="ECO:0000256" key="2">
    <source>
        <dbReference type="ARBA" id="ARBA00008409"/>
    </source>
</evidence>
<evidence type="ECO:0000256" key="1">
    <source>
        <dbReference type="ARBA" id="ARBA00004123"/>
    </source>
</evidence>
<feature type="compositionally biased region" description="Low complexity" evidence="8">
    <location>
        <begin position="58"/>
        <end position="70"/>
    </location>
</feature>
<dbReference type="PRINTS" id="PR02094">
    <property type="entry name" value="HEXIMFAMILY"/>
</dbReference>
<organism evidence="9 10">
    <name type="scientific">Petromyzon marinus</name>
    <name type="common">Sea lamprey</name>
    <dbReference type="NCBI Taxonomy" id="7757"/>
    <lineage>
        <taxon>Eukaryota</taxon>
        <taxon>Metazoa</taxon>
        <taxon>Chordata</taxon>
        <taxon>Craniata</taxon>
        <taxon>Vertebrata</taxon>
        <taxon>Cyclostomata</taxon>
        <taxon>Hyperoartia</taxon>
        <taxon>Petromyzontiformes</taxon>
        <taxon>Petromyzontidae</taxon>
        <taxon>Petromyzon</taxon>
    </lineage>
</organism>
<comment type="subcellular location">
    <subcellularLocation>
        <location evidence="1">Nucleus</location>
    </subcellularLocation>
</comment>
<evidence type="ECO:0000256" key="7">
    <source>
        <dbReference type="ARBA" id="ARBA00023242"/>
    </source>
</evidence>
<dbReference type="Proteomes" id="UP001318040">
    <property type="component" value="Chromosome 2"/>
</dbReference>
<evidence type="ECO:0000256" key="6">
    <source>
        <dbReference type="ARBA" id="ARBA00023163"/>
    </source>
</evidence>
<feature type="region of interest" description="Disordered" evidence="8">
    <location>
        <begin position="250"/>
        <end position="332"/>
    </location>
</feature>
<evidence type="ECO:0000313" key="9">
    <source>
        <dbReference type="Proteomes" id="UP001318040"/>
    </source>
</evidence>
<feature type="compositionally biased region" description="Pro residues" evidence="8">
    <location>
        <begin position="367"/>
        <end position="376"/>
    </location>
</feature>
<keyword evidence="3" id="KW-0678">Repressor</keyword>
<evidence type="ECO:0000256" key="3">
    <source>
        <dbReference type="ARBA" id="ARBA00022491"/>
    </source>
</evidence>
<feature type="compositionally biased region" description="Basic residues" evidence="8">
    <location>
        <begin position="72"/>
        <end position="89"/>
    </location>
</feature>
<dbReference type="RefSeq" id="XP_032814845.1">
    <property type="nucleotide sequence ID" value="XM_032958954.1"/>
</dbReference>
<name>A0AAJ7TDA3_PETMA</name>
<evidence type="ECO:0000313" key="10">
    <source>
        <dbReference type="RefSeq" id="XP_032814845.1"/>
    </source>
</evidence>
<dbReference type="InterPro" id="IPR024872">
    <property type="entry name" value="HEXIM"/>
</dbReference>
<dbReference type="GO" id="GO:0097322">
    <property type="term" value="F:7SK snRNA binding"/>
    <property type="evidence" value="ECO:0007669"/>
    <property type="project" value="TreeGrafter"/>
</dbReference>
<feature type="region of interest" description="Disordered" evidence="8">
    <location>
        <begin position="1"/>
        <end position="186"/>
    </location>
</feature>
<dbReference type="PANTHER" id="PTHR13469:SF8">
    <property type="entry name" value="HEXIM P-TEFB COMPLEX SUBUNIT 1"/>
    <property type="match status" value="1"/>
</dbReference>
<keyword evidence="5" id="KW-0175">Coiled coil</keyword>
<evidence type="ECO:0000256" key="8">
    <source>
        <dbReference type="SAM" id="MobiDB-lite"/>
    </source>
</evidence>
<dbReference type="PANTHER" id="PTHR13469">
    <property type="entry name" value="HEXAMETHYLENE BISACETAMIDE INDUCIBLE 1"/>
    <property type="match status" value="1"/>
</dbReference>
<feature type="compositionally biased region" description="Basic and acidic residues" evidence="8">
    <location>
        <begin position="96"/>
        <end position="117"/>
    </location>
</feature>
<dbReference type="KEGG" id="pmrn:116944959"/>
<protein>
    <submittedName>
        <fullName evidence="10">Protein HEXIM-like</fullName>
    </submittedName>
</protein>
<dbReference type="Pfam" id="PF15313">
    <property type="entry name" value="HEXIM"/>
    <property type="match status" value="1"/>
</dbReference>
<keyword evidence="7" id="KW-0539">Nucleus</keyword>
<evidence type="ECO:0000256" key="5">
    <source>
        <dbReference type="ARBA" id="ARBA00023054"/>
    </source>
</evidence>
<dbReference type="AlphaFoldDB" id="A0AAJ7TDA3"/>